<dbReference type="EMBL" id="BGZK01000003">
    <property type="protein sequence ID" value="GBO99518.1"/>
    <property type="molecule type" value="Genomic_DNA"/>
</dbReference>
<reference evidence="1 2" key="1">
    <citation type="journal article" date="2019" name="Commun. Biol.">
        <title>The bagworm genome reveals a unique fibroin gene that provides high tensile strength.</title>
        <authorList>
            <person name="Kono N."/>
            <person name="Nakamura H."/>
            <person name="Ohtoshi R."/>
            <person name="Tomita M."/>
            <person name="Numata K."/>
            <person name="Arakawa K."/>
        </authorList>
    </citation>
    <scope>NUCLEOTIDE SEQUENCE [LARGE SCALE GENOMIC DNA]</scope>
</reference>
<evidence type="ECO:0000313" key="2">
    <source>
        <dbReference type="Proteomes" id="UP000299102"/>
    </source>
</evidence>
<protein>
    <submittedName>
        <fullName evidence="1">Uncharacterized protein</fullName>
    </submittedName>
</protein>
<gene>
    <name evidence="1" type="ORF">EVAR_691_1</name>
</gene>
<dbReference type="OrthoDB" id="8063408at2759"/>
<proteinExistence type="predicted"/>
<keyword evidence="2" id="KW-1185">Reference proteome</keyword>
<sequence>MRGRKIFADEKFSTLLNRTQKASWNRFKAVVTGILGDNKTEYYQKLVEDMLKYFKALGCRMLLKVDMLNAHLDKFKNGMVAYSEEKGEGVHQDIMSIEQRCQGQYNGNMMGDYIWGLLRERPY</sequence>
<accession>A0A4C1SBH3</accession>
<name>A0A4C1SBH3_EUMVA</name>
<dbReference type="PANTHER" id="PTHR46114:SF1">
    <property type="entry name" value="ZAD DOMAIN-CONTAINING PROTEIN"/>
    <property type="match status" value="1"/>
</dbReference>
<dbReference type="Proteomes" id="UP000299102">
    <property type="component" value="Unassembled WGS sequence"/>
</dbReference>
<dbReference type="PANTHER" id="PTHR46114">
    <property type="entry name" value="APPLE DOMAIN-CONTAINING PROTEIN"/>
    <property type="match status" value="1"/>
</dbReference>
<organism evidence="1 2">
    <name type="scientific">Eumeta variegata</name>
    <name type="common">Bagworm moth</name>
    <name type="synonym">Eumeta japonica</name>
    <dbReference type="NCBI Taxonomy" id="151549"/>
    <lineage>
        <taxon>Eukaryota</taxon>
        <taxon>Metazoa</taxon>
        <taxon>Ecdysozoa</taxon>
        <taxon>Arthropoda</taxon>
        <taxon>Hexapoda</taxon>
        <taxon>Insecta</taxon>
        <taxon>Pterygota</taxon>
        <taxon>Neoptera</taxon>
        <taxon>Endopterygota</taxon>
        <taxon>Lepidoptera</taxon>
        <taxon>Glossata</taxon>
        <taxon>Ditrysia</taxon>
        <taxon>Tineoidea</taxon>
        <taxon>Psychidae</taxon>
        <taxon>Oiketicinae</taxon>
        <taxon>Eumeta</taxon>
    </lineage>
</organism>
<evidence type="ECO:0000313" key="1">
    <source>
        <dbReference type="EMBL" id="GBO99518.1"/>
    </source>
</evidence>
<dbReference type="AlphaFoldDB" id="A0A4C1SBH3"/>
<comment type="caution">
    <text evidence="1">The sequence shown here is derived from an EMBL/GenBank/DDBJ whole genome shotgun (WGS) entry which is preliminary data.</text>
</comment>